<sequence length="112" mass="12807">MSFGKMNQKIQIVKVTNQKDSAGFSTKQDAVLATIHAYKEEKNATEKWVNMATFSSATCLFRFRFIPNLQVTTDMVVISDQKRYQIVSVENVRNRNMYLEVLTTEMEVSADG</sequence>
<reference evidence="1 2" key="1">
    <citation type="journal article" date="2013" name="Appl. Environ. Microbiol.">
        <title>The Carbohydrate Metabolism Signature of Lactococcus lactis Strain A12 Reveals Its Sourdough Ecosystem Origin.</title>
        <authorList>
            <person name="Passerini D."/>
            <person name="Coddeville M."/>
            <person name="Le Bourgeois P."/>
            <person name="Loubiere P."/>
            <person name="Ritzenthaler P."/>
            <person name="Fontagne-Faucher C."/>
            <person name="Daveran-Mingot M.L."/>
            <person name="Cocaign-Bousquet M."/>
        </authorList>
    </citation>
    <scope>NUCLEOTIDE SEQUENCE [LARGE SCALE GENOMIC DNA]</scope>
    <source>
        <strain evidence="1 2">A12</strain>
    </source>
</reference>
<accession>S6EXY1</accession>
<dbReference type="NCBIfam" id="TIGR01563">
    <property type="entry name" value="gp16_SPP1"/>
    <property type="match status" value="1"/>
</dbReference>
<gene>
    <name evidence="1" type="primary">CKL_2637</name>
    <name evidence="1" type="ORF">O9U_10200</name>
</gene>
<evidence type="ECO:0000313" key="2">
    <source>
        <dbReference type="Proteomes" id="UP000015361"/>
    </source>
</evidence>
<name>S6EXY1_LACLL</name>
<organism evidence="1 2">
    <name type="scientific">Lactococcus lactis subsp. lactis A12</name>
    <dbReference type="NCBI Taxonomy" id="1137134"/>
    <lineage>
        <taxon>Bacteria</taxon>
        <taxon>Bacillati</taxon>
        <taxon>Bacillota</taxon>
        <taxon>Bacilli</taxon>
        <taxon>Lactobacillales</taxon>
        <taxon>Streptococcaceae</taxon>
        <taxon>Lactococcus</taxon>
    </lineage>
</organism>
<dbReference type="Gene3D" id="2.40.10.270">
    <property type="entry name" value="Bacteriophage SPP1 head-tail adaptor protein"/>
    <property type="match status" value="1"/>
</dbReference>
<proteinExistence type="predicted"/>
<dbReference type="EMBL" id="CBLU010000006">
    <property type="protein sequence ID" value="CDG04248.1"/>
    <property type="molecule type" value="Genomic_DNA"/>
</dbReference>
<protein>
    <submittedName>
        <fullName evidence="1">Phage-related protein</fullName>
    </submittedName>
</protein>
<dbReference type="InterPro" id="IPR008767">
    <property type="entry name" value="Phage_SPP1_head-tail_adaptor"/>
</dbReference>
<evidence type="ECO:0000313" key="1">
    <source>
        <dbReference type="EMBL" id="CDG04248.1"/>
    </source>
</evidence>
<dbReference type="Proteomes" id="UP000015361">
    <property type="component" value="Unassembled WGS sequence"/>
</dbReference>
<dbReference type="Pfam" id="PF05521">
    <property type="entry name" value="Phage_HCP"/>
    <property type="match status" value="1"/>
</dbReference>
<dbReference type="InterPro" id="IPR038666">
    <property type="entry name" value="SSP1_head-tail_sf"/>
</dbReference>
<dbReference type="AlphaFoldDB" id="S6EXY1"/>
<comment type="caution">
    <text evidence="1">The sequence shown here is derived from an EMBL/GenBank/DDBJ whole genome shotgun (WGS) entry which is preliminary data.</text>
</comment>
<dbReference type="RefSeq" id="WP_021722308.1">
    <property type="nucleotide sequence ID" value="NZ_CBLU010000006.1"/>
</dbReference>